<dbReference type="SUPFAM" id="SSF161098">
    <property type="entry name" value="MetI-like"/>
    <property type="match status" value="1"/>
</dbReference>
<dbReference type="RefSeq" id="WP_177267768.1">
    <property type="nucleotide sequence ID" value="NZ_JACRTA010000001.1"/>
</dbReference>
<keyword evidence="13" id="KW-1185">Reference proteome</keyword>
<evidence type="ECO:0000313" key="13">
    <source>
        <dbReference type="Proteomes" id="UP000610862"/>
    </source>
</evidence>
<accession>A0A926E907</accession>
<evidence type="ECO:0000256" key="3">
    <source>
        <dbReference type="ARBA" id="ARBA00022448"/>
    </source>
</evidence>
<dbReference type="NCBIfam" id="TIGR02141">
    <property type="entry name" value="modB_ABC"/>
    <property type="match status" value="1"/>
</dbReference>
<comment type="caution">
    <text evidence="12">The sequence shown here is derived from an EMBL/GenBank/DDBJ whole genome shotgun (WGS) entry which is preliminary data.</text>
</comment>
<dbReference type="InterPro" id="IPR000515">
    <property type="entry name" value="MetI-like"/>
</dbReference>
<evidence type="ECO:0000256" key="10">
    <source>
        <dbReference type="RuleBase" id="RU365097"/>
    </source>
</evidence>
<dbReference type="Proteomes" id="UP000610862">
    <property type="component" value="Unassembled WGS sequence"/>
</dbReference>
<comment type="similarity">
    <text evidence="2 10">Belongs to the binding-protein-dependent transport system permease family. CysTW subfamily.</text>
</comment>
<feature type="domain" description="ABC transmembrane type-1" evidence="11">
    <location>
        <begin position="6"/>
        <end position="208"/>
    </location>
</feature>
<dbReference type="Pfam" id="PF00528">
    <property type="entry name" value="BPD_transp_1"/>
    <property type="match status" value="1"/>
</dbReference>
<feature type="transmembrane region" description="Helical" evidence="9">
    <location>
        <begin position="44"/>
        <end position="62"/>
    </location>
</feature>
<keyword evidence="4 10" id="KW-1003">Cell membrane</keyword>
<comment type="function">
    <text evidence="10">Part of the binding-protein-dependent transport system for molybdenum; probably responsible for the translocation of the substrate across the membrane.</text>
</comment>
<dbReference type="EMBL" id="JACRTA010000001">
    <property type="protein sequence ID" value="MBC8567716.1"/>
    <property type="molecule type" value="Genomic_DNA"/>
</dbReference>
<sequence>MMFEPIILSVKVALIATVIAFFLGVFFAYLLTKRKVPGKNIWETILILPMILPPSIVGYLLLKVFGKRGPIGAFLLDTFGVQVVFTWVACVIAASVVALPLMYQNAKGAFQSVDHSYELAAKTLGSSPFKVFRTVTFPLSGPGIVSGIVLTFARALGEFGATLMLAGNIPGKTQTIPTAIYYAVVVGKDEKASALVAIMVVFSFALVFGLNMWLKKKNHKGGW</sequence>
<name>A0A926E907_9FIRM</name>
<evidence type="ECO:0000256" key="5">
    <source>
        <dbReference type="ARBA" id="ARBA00022505"/>
    </source>
</evidence>
<keyword evidence="7 9" id="KW-1133">Transmembrane helix</keyword>
<dbReference type="PROSITE" id="PS50928">
    <property type="entry name" value="ABC_TM1"/>
    <property type="match status" value="1"/>
</dbReference>
<keyword evidence="3 9" id="KW-0813">Transport</keyword>
<keyword evidence="6 9" id="KW-0812">Transmembrane</keyword>
<evidence type="ECO:0000256" key="9">
    <source>
        <dbReference type="RuleBase" id="RU363032"/>
    </source>
</evidence>
<organism evidence="12 13">
    <name type="scientific">Lentihominibacter hominis</name>
    <dbReference type="NCBI Taxonomy" id="2763645"/>
    <lineage>
        <taxon>Bacteria</taxon>
        <taxon>Bacillati</taxon>
        <taxon>Bacillota</taxon>
        <taxon>Clostridia</taxon>
        <taxon>Peptostreptococcales</taxon>
        <taxon>Anaerovoracaceae</taxon>
        <taxon>Lentihominibacter</taxon>
    </lineage>
</organism>
<gene>
    <name evidence="12" type="primary">modB</name>
    <name evidence="12" type="ORF">H8692_02920</name>
</gene>
<evidence type="ECO:0000256" key="2">
    <source>
        <dbReference type="ARBA" id="ARBA00007069"/>
    </source>
</evidence>
<dbReference type="CDD" id="cd06261">
    <property type="entry name" value="TM_PBP2"/>
    <property type="match status" value="1"/>
</dbReference>
<dbReference type="InterPro" id="IPR035906">
    <property type="entry name" value="MetI-like_sf"/>
</dbReference>
<evidence type="ECO:0000256" key="6">
    <source>
        <dbReference type="ARBA" id="ARBA00022692"/>
    </source>
</evidence>
<evidence type="ECO:0000256" key="7">
    <source>
        <dbReference type="ARBA" id="ARBA00022989"/>
    </source>
</evidence>
<keyword evidence="8 9" id="KW-0472">Membrane</keyword>
<evidence type="ECO:0000256" key="8">
    <source>
        <dbReference type="ARBA" id="ARBA00023136"/>
    </source>
</evidence>
<keyword evidence="5 10" id="KW-0500">Molybdenum</keyword>
<dbReference type="GO" id="GO:0015098">
    <property type="term" value="F:molybdate ion transmembrane transporter activity"/>
    <property type="evidence" value="ECO:0007669"/>
    <property type="project" value="UniProtKB-UniRule"/>
</dbReference>
<feature type="transmembrane region" description="Helical" evidence="9">
    <location>
        <begin position="192"/>
        <end position="214"/>
    </location>
</feature>
<dbReference type="PANTHER" id="PTHR30183">
    <property type="entry name" value="MOLYBDENUM TRANSPORT SYSTEM PERMEASE PROTEIN MODB"/>
    <property type="match status" value="1"/>
</dbReference>
<protein>
    <recommendedName>
        <fullName evidence="10">Molybdenum transport system permease</fullName>
    </recommendedName>
</protein>
<comment type="caution">
    <text evidence="10">Lacks conserved residue(s) required for the propagation of feature annotation.</text>
</comment>
<feature type="transmembrane region" description="Helical" evidence="9">
    <location>
        <begin position="74"/>
        <end position="103"/>
    </location>
</feature>
<dbReference type="InterPro" id="IPR011867">
    <property type="entry name" value="ModB_ABC"/>
</dbReference>
<evidence type="ECO:0000256" key="1">
    <source>
        <dbReference type="ARBA" id="ARBA00004651"/>
    </source>
</evidence>
<evidence type="ECO:0000256" key="4">
    <source>
        <dbReference type="ARBA" id="ARBA00022475"/>
    </source>
</evidence>
<dbReference type="GO" id="GO:0005886">
    <property type="term" value="C:plasma membrane"/>
    <property type="evidence" value="ECO:0007669"/>
    <property type="project" value="UniProtKB-SubCell"/>
</dbReference>
<dbReference type="AlphaFoldDB" id="A0A926E907"/>
<proteinExistence type="inferred from homology"/>
<evidence type="ECO:0000259" key="11">
    <source>
        <dbReference type="PROSITE" id="PS50928"/>
    </source>
</evidence>
<reference evidence="12" key="1">
    <citation type="submission" date="2020-08" db="EMBL/GenBank/DDBJ databases">
        <title>Genome public.</title>
        <authorList>
            <person name="Liu C."/>
            <person name="Sun Q."/>
        </authorList>
    </citation>
    <scope>NUCLEOTIDE SEQUENCE</scope>
    <source>
        <strain evidence="12">NSJ-24</strain>
    </source>
</reference>
<feature type="transmembrane region" description="Helical" evidence="9">
    <location>
        <begin position="12"/>
        <end position="32"/>
    </location>
</feature>
<dbReference type="PANTHER" id="PTHR30183:SF3">
    <property type="entry name" value="MOLYBDENUM TRANSPORT SYSTEM PERMEASE PROTEIN MODB"/>
    <property type="match status" value="1"/>
</dbReference>
<dbReference type="Gene3D" id="1.10.3720.10">
    <property type="entry name" value="MetI-like"/>
    <property type="match status" value="1"/>
</dbReference>
<comment type="subcellular location">
    <subcellularLocation>
        <location evidence="1 9">Cell membrane</location>
        <topology evidence="1 9">Multi-pass membrane protein</topology>
    </subcellularLocation>
</comment>
<evidence type="ECO:0000313" key="12">
    <source>
        <dbReference type="EMBL" id="MBC8567716.1"/>
    </source>
</evidence>